<feature type="binding site" evidence="9">
    <location>
        <position position="499"/>
    </location>
    <ligand>
        <name>Mg(2+)</name>
        <dbReference type="ChEBI" id="CHEBI:18420"/>
    </ligand>
</feature>
<dbReference type="InterPro" id="IPR036345">
    <property type="entry name" value="ExoRNase_PH_dom2_sf"/>
</dbReference>
<dbReference type="InterPro" id="IPR027408">
    <property type="entry name" value="PNPase/RNase_PH_dom_sf"/>
</dbReference>
<comment type="function">
    <text evidence="9">Involved in mRNA degradation. Catalyzes the phosphorolysis of single-stranded polyribonucleotides processively in the 3'- to 5'-direction.</text>
</comment>
<dbReference type="InParanoid" id="A0A0M8K7D4"/>
<dbReference type="Pfam" id="PF01138">
    <property type="entry name" value="RNase_PH"/>
    <property type="match status" value="2"/>
</dbReference>
<dbReference type="Gene3D" id="3.30.1370.10">
    <property type="entry name" value="K Homology domain, type 1"/>
    <property type="match status" value="1"/>
</dbReference>
<dbReference type="Proteomes" id="UP000050502">
    <property type="component" value="Unassembled WGS sequence"/>
</dbReference>
<dbReference type="STRING" id="872965.SE16_08930"/>
<protein>
    <recommendedName>
        <fullName evidence="9">Polyribonucleotide nucleotidyltransferase</fullName>
        <ecNumber evidence="9">2.7.7.8</ecNumber>
    </recommendedName>
    <alternativeName>
        <fullName evidence="9">Polynucleotide phosphorylase</fullName>
        <shortName evidence="9">PNPase</shortName>
    </alternativeName>
</protein>
<feature type="region of interest" description="Disordered" evidence="10">
    <location>
        <begin position="714"/>
        <end position="753"/>
    </location>
</feature>
<reference evidence="14" key="3">
    <citation type="submission" date="2015-08" db="EMBL/GenBank/DDBJ databases">
        <title>Draft Genome Sequence of a Heterotrophic Facultative Anaerobic Bacterium Ardenticatena maritima Strain 110S.</title>
        <authorList>
            <person name="Kawaichi S."/>
            <person name="Yoshida T."/>
            <person name="Sako Y."/>
            <person name="Nakamura R."/>
        </authorList>
    </citation>
    <scope>NUCLEOTIDE SEQUENCE [LARGE SCALE GENOMIC DNA]</scope>
    <source>
        <strain evidence="14">110S</strain>
    </source>
</reference>
<dbReference type="GO" id="GO:0000287">
    <property type="term" value="F:magnesium ion binding"/>
    <property type="evidence" value="ECO:0007669"/>
    <property type="project" value="UniProtKB-UniRule"/>
</dbReference>
<dbReference type="FunFam" id="3.30.1370.10:FF:000001">
    <property type="entry name" value="Polyribonucleotide nucleotidyltransferase"/>
    <property type="match status" value="1"/>
</dbReference>
<dbReference type="Pfam" id="PF00575">
    <property type="entry name" value="S1"/>
    <property type="match status" value="1"/>
</dbReference>
<accession>A0A0M8K7D4</accession>
<keyword evidence="14" id="KW-1185">Reference proteome</keyword>
<dbReference type="Pfam" id="PF03725">
    <property type="entry name" value="RNase_PH_C"/>
    <property type="match status" value="2"/>
</dbReference>
<dbReference type="Gene3D" id="2.40.50.140">
    <property type="entry name" value="Nucleic acid-binding proteins"/>
    <property type="match status" value="1"/>
</dbReference>
<evidence type="ECO:0000256" key="3">
    <source>
        <dbReference type="ARBA" id="ARBA00022490"/>
    </source>
</evidence>
<dbReference type="SUPFAM" id="SSF46915">
    <property type="entry name" value="Polynucleotide phosphorylase/guanosine pentaphosphate synthase (PNPase/GPSI), domain 3"/>
    <property type="match status" value="1"/>
</dbReference>
<dbReference type="AlphaFoldDB" id="A0A0M8K7D4"/>
<dbReference type="SUPFAM" id="SSF50249">
    <property type="entry name" value="Nucleic acid-binding proteins"/>
    <property type="match status" value="1"/>
</dbReference>
<dbReference type="InterPro" id="IPR004088">
    <property type="entry name" value="KH_dom_type_1"/>
</dbReference>
<comment type="caution">
    <text evidence="12">The sequence shown here is derived from an EMBL/GenBank/DDBJ whole genome shotgun (WGS) entry which is preliminary data.</text>
</comment>
<dbReference type="EMBL" id="BBZA01000137">
    <property type="protein sequence ID" value="GAP63313.1"/>
    <property type="molecule type" value="Genomic_DNA"/>
</dbReference>
<gene>
    <name evidence="9 12" type="primary">pnp</name>
    <name evidence="12" type="ORF">ARMA_1736</name>
    <name evidence="13" type="ORF">SE16_08930</name>
</gene>
<dbReference type="NCBIfam" id="TIGR03591">
    <property type="entry name" value="polynuc_phos"/>
    <property type="match status" value="1"/>
</dbReference>
<evidence type="ECO:0000313" key="14">
    <source>
        <dbReference type="Proteomes" id="UP000037784"/>
    </source>
</evidence>
<keyword evidence="8 9" id="KW-0694">RNA-binding</keyword>
<organism evidence="12 14">
    <name type="scientific">Ardenticatena maritima</name>
    <dbReference type="NCBI Taxonomy" id="872965"/>
    <lineage>
        <taxon>Bacteria</taxon>
        <taxon>Bacillati</taxon>
        <taxon>Chloroflexota</taxon>
        <taxon>Ardenticatenia</taxon>
        <taxon>Ardenticatenales</taxon>
        <taxon>Ardenticatenaceae</taxon>
        <taxon>Ardenticatena</taxon>
    </lineage>
</organism>
<dbReference type="InterPro" id="IPR015848">
    <property type="entry name" value="PNPase_PH_RNA-bd_bac/org-type"/>
</dbReference>
<dbReference type="GO" id="GO:0005829">
    <property type="term" value="C:cytosol"/>
    <property type="evidence" value="ECO:0007669"/>
    <property type="project" value="TreeGrafter"/>
</dbReference>
<dbReference type="PATRIC" id="fig|872965.6.peg.1823"/>
<keyword evidence="6 9" id="KW-0479">Metal-binding</keyword>
<dbReference type="PANTHER" id="PTHR11252:SF0">
    <property type="entry name" value="POLYRIBONUCLEOTIDE NUCLEOTIDYLTRANSFERASE 1, MITOCHONDRIAL"/>
    <property type="match status" value="1"/>
</dbReference>
<keyword evidence="4 9" id="KW-0808">Transferase</keyword>
<dbReference type="CDD" id="cd02393">
    <property type="entry name" value="KH-I_PNPase"/>
    <property type="match status" value="1"/>
</dbReference>
<evidence type="ECO:0000256" key="6">
    <source>
        <dbReference type="ARBA" id="ARBA00022723"/>
    </source>
</evidence>
<dbReference type="Gene3D" id="3.30.230.70">
    <property type="entry name" value="GHMP Kinase, N-terminal domain"/>
    <property type="match status" value="2"/>
</dbReference>
<proteinExistence type="inferred from homology"/>
<dbReference type="GO" id="GO:0006396">
    <property type="term" value="P:RNA processing"/>
    <property type="evidence" value="ECO:0007669"/>
    <property type="project" value="InterPro"/>
</dbReference>
<feature type="domain" description="S1 motif" evidence="11">
    <location>
        <begin position="635"/>
        <end position="703"/>
    </location>
</feature>
<dbReference type="SUPFAM" id="SSF55666">
    <property type="entry name" value="Ribonuclease PH domain 2-like"/>
    <property type="match status" value="2"/>
</dbReference>
<dbReference type="CDD" id="cd11363">
    <property type="entry name" value="RNase_PH_PNPase_1"/>
    <property type="match status" value="1"/>
</dbReference>
<evidence type="ECO:0000256" key="5">
    <source>
        <dbReference type="ARBA" id="ARBA00022695"/>
    </source>
</evidence>
<comment type="catalytic activity">
    <reaction evidence="9">
        <text>RNA(n+1) + phosphate = RNA(n) + a ribonucleoside 5'-diphosphate</text>
        <dbReference type="Rhea" id="RHEA:22096"/>
        <dbReference type="Rhea" id="RHEA-COMP:14527"/>
        <dbReference type="Rhea" id="RHEA-COMP:17342"/>
        <dbReference type="ChEBI" id="CHEBI:43474"/>
        <dbReference type="ChEBI" id="CHEBI:57930"/>
        <dbReference type="ChEBI" id="CHEBI:140395"/>
        <dbReference type="EC" id="2.7.7.8"/>
    </reaction>
</comment>
<dbReference type="InterPro" id="IPR036612">
    <property type="entry name" value="KH_dom_type_1_sf"/>
</dbReference>
<dbReference type="FunFam" id="3.30.230.70:FF:000002">
    <property type="entry name" value="Polyribonucleotide nucleotidyltransferase"/>
    <property type="match status" value="1"/>
</dbReference>
<evidence type="ECO:0000313" key="13">
    <source>
        <dbReference type="EMBL" id="KPL87710.1"/>
    </source>
</evidence>
<dbReference type="SMART" id="SM00316">
    <property type="entry name" value="S1"/>
    <property type="match status" value="1"/>
</dbReference>
<dbReference type="PROSITE" id="PS50126">
    <property type="entry name" value="S1"/>
    <property type="match status" value="1"/>
</dbReference>
<evidence type="ECO:0000256" key="8">
    <source>
        <dbReference type="ARBA" id="ARBA00022884"/>
    </source>
</evidence>
<dbReference type="FunFam" id="3.30.230.70:FF:000001">
    <property type="entry name" value="Polyribonucleotide nucleotidyltransferase"/>
    <property type="match status" value="1"/>
</dbReference>
<dbReference type="EMBL" id="LGKN01000005">
    <property type="protein sequence ID" value="KPL87710.1"/>
    <property type="molecule type" value="Genomic_DNA"/>
</dbReference>
<evidence type="ECO:0000256" key="1">
    <source>
        <dbReference type="ARBA" id="ARBA00004496"/>
    </source>
</evidence>
<feature type="compositionally biased region" description="Gly residues" evidence="10">
    <location>
        <begin position="743"/>
        <end position="753"/>
    </location>
</feature>
<dbReference type="InterPro" id="IPR012340">
    <property type="entry name" value="NA-bd_OB-fold"/>
</dbReference>
<evidence type="ECO:0000313" key="15">
    <source>
        <dbReference type="Proteomes" id="UP000050502"/>
    </source>
</evidence>
<dbReference type="PROSITE" id="PS50084">
    <property type="entry name" value="KH_TYPE_1"/>
    <property type="match status" value="1"/>
</dbReference>
<evidence type="ECO:0000256" key="9">
    <source>
        <dbReference type="HAMAP-Rule" id="MF_01595"/>
    </source>
</evidence>
<dbReference type="PANTHER" id="PTHR11252">
    <property type="entry name" value="POLYRIBONUCLEOTIDE NUCLEOTIDYLTRANSFERASE"/>
    <property type="match status" value="1"/>
</dbReference>
<dbReference type="InterPro" id="IPR015847">
    <property type="entry name" value="ExoRNase_PH_dom2"/>
</dbReference>
<keyword evidence="3 9" id="KW-0963">Cytoplasm</keyword>
<evidence type="ECO:0000256" key="4">
    <source>
        <dbReference type="ARBA" id="ARBA00022679"/>
    </source>
</evidence>
<feature type="compositionally biased region" description="Basic and acidic residues" evidence="10">
    <location>
        <begin position="719"/>
        <end position="742"/>
    </location>
</feature>
<comment type="similarity">
    <text evidence="2 9">Belongs to the polyribonucleotide nucleotidyltransferase family.</text>
</comment>
<dbReference type="Proteomes" id="UP000037784">
    <property type="component" value="Unassembled WGS sequence"/>
</dbReference>
<evidence type="ECO:0000256" key="10">
    <source>
        <dbReference type="SAM" id="MobiDB-lite"/>
    </source>
</evidence>
<dbReference type="Pfam" id="PF03726">
    <property type="entry name" value="PNPase"/>
    <property type="match status" value="1"/>
</dbReference>
<evidence type="ECO:0000259" key="11">
    <source>
        <dbReference type="PROSITE" id="PS50126"/>
    </source>
</evidence>
<dbReference type="PIRSF" id="PIRSF005499">
    <property type="entry name" value="PNPase"/>
    <property type="match status" value="1"/>
</dbReference>
<comment type="cofactor">
    <cofactor evidence="9">
        <name>Mg(2+)</name>
        <dbReference type="ChEBI" id="CHEBI:18420"/>
    </cofactor>
</comment>
<dbReference type="InterPro" id="IPR003029">
    <property type="entry name" value="S1_domain"/>
</dbReference>
<dbReference type="InterPro" id="IPR004087">
    <property type="entry name" value="KH_dom"/>
</dbReference>
<dbReference type="FunCoup" id="A0A0M8K7D4">
    <property type="interactions" value="489"/>
</dbReference>
<dbReference type="SMART" id="SM00322">
    <property type="entry name" value="KH"/>
    <property type="match status" value="1"/>
</dbReference>
<feature type="binding site" evidence="9">
    <location>
        <position position="505"/>
    </location>
    <ligand>
        <name>Mg(2+)</name>
        <dbReference type="ChEBI" id="CHEBI:18420"/>
    </ligand>
</feature>
<reference evidence="12 14" key="1">
    <citation type="journal article" date="2015" name="Genome Announc.">
        <title>Draft Genome Sequence of a Heterotrophic Facultative Anaerobic Thermophilic Bacterium, Ardenticatena maritima Strain 110ST.</title>
        <authorList>
            <person name="Kawaichi S."/>
            <person name="Yoshida T."/>
            <person name="Sako Y."/>
            <person name="Nakamura R."/>
        </authorList>
    </citation>
    <scope>NUCLEOTIDE SEQUENCE [LARGE SCALE GENOMIC DNA]</scope>
    <source>
        <strain evidence="12 14">110S</strain>
    </source>
</reference>
<reference evidence="13 15" key="2">
    <citation type="submission" date="2015-07" db="EMBL/GenBank/DDBJ databases">
        <title>Whole genome sequence of Ardenticatena maritima DSM 23922.</title>
        <authorList>
            <person name="Hemp J."/>
            <person name="Ward L.M."/>
            <person name="Pace L.A."/>
            <person name="Fischer W.W."/>
        </authorList>
    </citation>
    <scope>NUCLEOTIDE SEQUENCE [LARGE SCALE GENOMIC DNA]</scope>
    <source>
        <strain evidence="13 15">110S</strain>
    </source>
</reference>
<dbReference type="InterPro" id="IPR001247">
    <property type="entry name" value="ExoRNase_PH_dom1"/>
</dbReference>
<keyword evidence="7 9" id="KW-0460">Magnesium</keyword>
<dbReference type="CDD" id="cd11364">
    <property type="entry name" value="RNase_PH_PNPase_2"/>
    <property type="match status" value="1"/>
</dbReference>
<keyword evidence="5 9" id="KW-0548">Nucleotidyltransferase</keyword>
<comment type="subcellular location">
    <subcellularLocation>
        <location evidence="1 9">Cytoplasm</location>
    </subcellularLocation>
</comment>
<dbReference type="SUPFAM" id="SSF54211">
    <property type="entry name" value="Ribosomal protein S5 domain 2-like"/>
    <property type="match status" value="2"/>
</dbReference>
<dbReference type="GO" id="GO:0000175">
    <property type="term" value="F:3'-5'-RNA exonuclease activity"/>
    <property type="evidence" value="ECO:0007669"/>
    <property type="project" value="TreeGrafter"/>
</dbReference>
<dbReference type="EC" id="2.7.7.8" evidence="9"/>
<evidence type="ECO:0000313" key="12">
    <source>
        <dbReference type="EMBL" id="GAP63313.1"/>
    </source>
</evidence>
<evidence type="ECO:0000256" key="2">
    <source>
        <dbReference type="ARBA" id="ARBA00007404"/>
    </source>
</evidence>
<dbReference type="GO" id="GO:0006402">
    <property type="term" value="P:mRNA catabolic process"/>
    <property type="evidence" value="ECO:0007669"/>
    <property type="project" value="UniProtKB-UniRule"/>
</dbReference>
<dbReference type="InterPro" id="IPR036456">
    <property type="entry name" value="PNPase_PH_RNA-bd_sf"/>
</dbReference>
<dbReference type="InterPro" id="IPR020568">
    <property type="entry name" value="Ribosomal_Su5_D2-typ_SF"/>
</dbReference>
<sequence>MDVQKMTQEPKTYTTTLGDKEIIIQTGLLAPQADGAVTVRMGDSMVLVTAVAAKEPRPGITFFPLTVDFEERLYAIGRIPGSFFRREGRPSESAILYSRLIDRSLRPLFPKGFRNDVQIIVTPLSYDQEHPLDTLGVIGASAALSISGIPFEGPIGHVRISLDDEGNFLINPTVSQYENSRLDLRVSGTADAINMVECASNEVDEETMLRALELAHRAFQPVIALQNRMKAEIGKPEMPYEVYKPGDEVAQRVREWLGGRVEEIIASAMSKEERNDALAALGAELAASFYDEVTGEYEFPLEDITTVYDDVVKETVRRRILEEGIRPDGRKPHEIRPLFAAVGLSPRSHGSGLFQRGETQVLSIATLGTMGEEQMLDDLGVMESKRYMHHYNFPPFSTGEARPLRGPRRREIGHGNLAENALRPMIPDEKEFPYTIRVVSEVLSSNGSTSMASVCASTLALMDAGVPIKKPVAGIAMGLISDPETNRFVVLTDIQGMEDHLGDMDFKVAGTRDGINALQMDIKIKGLDIELLRQALAQARDARLAILDVMLETIPEPRAELSPYAPRIFTMSIPVDKIGALIGPGGKHVRSIQEETGVKVDIAEDGTVYLAATDGEAAKRAEELVRYYTEDVEVGKIYTGKVVRVTDFGAFVQLRPGQEGLVHISQLADRRVDKVEDVVKVGDEIMVMVINIDPEGKIRLSRQAVLEGWTLEEAQAADRGSRRSSGDGRRGGGGGRGRDGGRRGGGGGRGGRR</sequence>
<dbReference type="Pfam" id="PF00013">
    <property type="entry name" value="KH_1"/>
    <property type="match status" value="1"/>
</dbReference>
<evidence type="ECO:0000256" key="7">
    <source>
        <dbReference type="ARBA" id="ARBA00022842"/>
    </source>
</evidence>
<dbReference type="GO" id="GO:0004654">
    <property type="term" value="F:polyribonucleotide nucleotidyltransferase activity"/>
    <property type="evidence" value="ECO:0007669"/>
    <property type="project" value="UniProtKB-UniRule"/>
</dbReference>
<dbReference type="FunFam" id="2.40.50.140:FF:000023">
    <property type="entry name" value="Polyribonucleotide nucleotidyltransferase"/>
    <property type="match status" value="1"/>
</dbReference>
<dbReference type="HAMAP" id="MF_01595">
    <property type="entry name" value="PNPase"/>
    <property type="match status" value="1"/>
</dbReference>
<dbReference type="GO" id="GO:0003723">
    <property type="term" value="F:RNA binding"/>
    <property type="evidence" value="ECO:0007669"/>
    <property type="project" value="UniProtKB-UniRule"/>
</dbReference>
<dbReference type="SUPFAM" id="SSF54791">
    <property type="entry name" value="Eukaryotic type KH-domain (KH-domain type I)"/>
    <property type="match status" value="1"/>
</dbReference>
<name>A0A0M8K7D4_9CHLR</name>
<dbReference type="NCBIfam" id="NF008805">
    <property type="entry name" value="PRK11824.1"/>
    <property type="match status" value="1"/>
</dbReference>
<dbReference type="InterPro" id="IPR012162">
    <property type="entry name" value="PNPase"/>
</dbReference>
<dbReference type="RefSeq" id="WP_082374270.1">
    <property type="nucleotide sequence ID" value="NZ_BBZA01000137.1"/>
</dbReference>